<proteinExistence type="predicted"/>
<evidence type="ECO:0000259" key="2">
    <source>
        <dbReference type="SMART" id="SM00746"/>
    </source>
</evidence>
<reference evidence="3" key="2">
    <citation type="submission" date="2021-04" db="EMBL/GenBank/DDBJ databases">
        <authorList>
            <person name="Gilroy R."/>
        </authorList>
    </citation>
    <scope>NUCLEOTIDE SEQUENCE</scope>
    <source>
        <strain evidence="3">B5-657</strain>
    </source>
</reference>
<dbReference type="InterPro" id="IPR011017">
    <property type="entry name" value="TRASH_dom"/>
</dbReference>
<keyword evidence="1" id="KW-1133">Transmembrane helix</keyword>
<keyword evidence="1" id="KW-0472">Membrane</keyword>
<reference evidence="3" key="1">
    <citation type="journal article" date="2021" name="PeerJ">
        <title>Extensive microbial diversity within the chicken gut microbiome revealed by metagenomics and culture.</title>
        <authorList>
            <person name="Gilroy R."/>
            <person name="Ravi A."/>
            <person name="Getino M."/>
            <person name="Pursley I."/>
            <person name="Horton D.L."/>
            <person name="Alikhan N.F."/>
            <person name="Baker D."/>
            <person name="Gharbi K."/>
            <person name="Hall N."/>
            <person name="Watson M."/>
            <person name="Adriaenssens E.M."/>
            <person name="Foster-Nyarko E."/>
            <person name="Jarju S."/>
            <person name="Secka A."/>
            <person name="Antonio M."/>
            <person name="Oren A."/>
            <person name="Chaudhuri R.R."/>
            <person name="La Ragione R."/>
            <person name="Hildebrand F."/>
            <person name="Pallen M.J."/>
        </authorList>
    </citation>
    <scope>NUCLEOTIDE SEQUENCE</scope>
    <source>
        <strain evidence="3">B5-657</strain>
    </source>
</reference>
<feature type="transmembrane region" description="Helical" evidence="1">
    <location>
        <begin position="6"/>
        <end position="26"/>
    </location>
</feature>
<name>A0A9E2KBI3_9FIRM</name>
<sequence length="117" mass="14011">MIMEFFFNMIVFIGMISLFNLLRYLFKIRKIIKMHKDNPNIQGITIINGEVKIIERNPMAKEPVEPVKERVTDVICGQEIEKEKAYRVVKGEKEYFFCSWECREAFLDKERQEEGNR</sequence>
<comment type="caution">
    <text evidence="3">The sequence shown here is derived from an EMBL/GenBank/DDBJ whole genome shotgun (WGS) entry which is preliminary data.</text>
</comment>
<accession>A0A9E2KBI3</accession>
<dbReference type="SMART" id="SM00746">
    <property type="entry name" value="TRASH"/>
    <property type="match status" value="1"/>
</dbReference>
<evidence type="ECO:0000256" key="1">
    <source>
        <dbReference type="SAM" id="Phobius"/>
    </source>
</evidence>
<evidence type="ECO:0000313" key="4">
    <source>
        <dbReference type="Proteomes" id="UP000824229"/>
    </source>
</evidence>
<evidence type="ECO:0000313" key="3">
    <source>
        <dbReference type="EMBL" id="MBU3803578.1"/>
    </source>
</evidence>
<dbReference type="AlphaFoldDB" id="A0A9E2KBI3"/>
<dbReference type="EMBL" id="JAHLFQ010000043">
    <property type="protein sequence ID" value="MBU3803578.1"/>
    <property type="molecule type" value="Genomic_DNA"/>
</dbReference>
<feature type="domain" description="TRASH" evidence="2">
    <location>
        <begin position="73"/>
        <end position="110"/>
    </location>
</feature>
<dbReference type="Proteomes" id="UP000824229">
    <property type="component" value="Unassembled WGS sequence"/>
</dbReference>
<organism evidence="3 4">
    <name type="scientific">Candidatus Cellulosilyticum pullistercoris</name>
    <dbReference type="NCBI Taxonomy" id="2838521"/>
    <lineage>
        <taxon>Bacteria</taxon>
        <taxon>Bacillati</taxon>
        <taxon>Bacillota</taxon>
        <taxon>Clostridia</taxon>
        <taxon>Lachnospirales</taxon>
        <taxon>Cellulosilyticaceae</taxon>
        <taxon>Cellulosilyticum</taxon>
    </lineage>
</organism>
<protein>
    <recommendedName>
        <fullName evidence="2">TRASH domain-containing protein</fullName>
    </recommendedName>
</protein>
<keyword evidence="1" id="KW-0812">Transmembrane</keyword>
<gene>
    <name evidence="3" type="ORF">H9872_02305</name>
</gene>